<accession>A0ABR2EAE5</accession>
<evidence type="ECO:0000313" key="1">
    <source>
        <dbReference type="EMBL" id="KAK8556531.1"/>
    </source>
</evidence>
<proteinExistence type="predicted"/>
<name>A0ABR2EAE5_9ROSI</name>
<evidence type="ECO:0000313" key="2">
    <source>
        <dbReference type="Proteomes" id="UP001472677"/>
    </source>
</evidence>
<sequence>MVFKERIKQGRGRGRGGCRIRPTVRKIRMVGVPSYEAFPPENGVCLNQGLKLKLHSQMEHALVSYDGELE</sequence>
<gene>
    <name evidence="1" type="ORF">V6N12_002930</name>
</gene>
<organism evidence="1 2">
    <name type="scientific">Hibiscus sabdariffa</name>
    <name type="common">roselle</name>
    <dbReference type="NCBI Taxonomy" id="183260"/>
    <lineage>
        <taxon>Eukaryota</taxon>
        <taxon>Viridiplantae</taxon>
        <taxon>Streptophyta</taxon>
        <taxon>Embryophyta</taxon>
        <taxon>Tracheophyta</taxon>
        <taxon>Spermatophyta</taxon>
        <taxon>Magnoliopsida</taxon>
        <taxon>eudicotyledons</taxon>
        <taxon>Gunneridae</taxon>
        <taxon>Pentapetalae</taxon>
        <taxon>rosids</taxon>
        <taxon>malvids</taxon>
        <taxon>Malvales</taxon>
        <taxon>Malvaceae</taxon>
        <taxon>Malvoideae</taxon>
        <taxon>Hibiscus</taxon>
    </lineage>
</organism>
<dbReference type="EMBL" id="JBBPBM010000017">
    <property type="protein sequence ID" value="KAK8556531.1"/>
    <property type="molecule type" value="Genomic_DNA"/>
</dbReference>
<keyword evidence="2" id="KW-1185">Reference proteome</keyword>
<protein>
    <submittedName>
        <fullName evidence="1">Uncharacterized protein</fullName>
    </submittedName>
</protein>
<dbReference type="Proteomes" id="UP001472677">
    <property type="component" value="Unassembled WGS sequence"/>
</dbReference>
<reference evidence="1 2" key="1">
    <citation type="journal article" date="2024" name="G3 (Bethesda)">
        <title>Genome assembly of Hibiscus sabdariffa L. provides insights into metabolisms of medicinal natural products.</title>
        <authorList>
            <person name="Kim T."/>
        </authorList>
    </citation>
    <scope>NUCLEOTIDE SEQUENCE [LARGE SCALE GENOMIC DNA]</scope>
    <source>
        <strain evidence="1">TK-2024</strain>
        <tissue evidence="1">Old leaves</tissue>
    </source>
</reference>
<comment type="caution">
    <text evidence="1">The sequence shown here is derived from an EMBL/GenBank/DDBJ whole genome shotgun (WGS) entry which is preliminary data.</text>
</comment>